<organism evidence="1 2">
    <name type="scientific">Leptomonas seymouri</name>
    <dbReference type="NCBI Taxonomy" id="5684"/>
    <lineage>
        <taxon>Eukaryota</taxon>
        <taxon>Discoba</taxon>
        <taxon>Euglenozoa</taxon>
        <taxon>Kinetoplastea</taxon>
        <taxon>Metakinetoplastina</taxon>
        <taxon>Trypanosomatida</taxon>
        <taxon>Trypanosomatidae</taxon>
        <taxon>Leishmaniinae</taxon>
        <taxon>Leptomonas</taxon>
    </lineage>
</organism>
<dbReference type="AlphaFoldDB" id="A0A0N0P670"/>
<comment type="caution">
    <text evidence="1">The sequence shown here is derived from an EMBL/GenBank/DDBJ whole genome shotgun (WGS) entry which is preliminary data.</text>
</comment>
<protein>
    <submittedName>
        <fullName evidence="1">Uncharacterized protein</fullName>
    </submittedName>
</protein>
<accession>A0A0N0P670</accession>
<sequence>MARLVSIAQAELASALAASDFQRYLQVRRSVTVPIAAAAETEWDGGEDVWSVATTTNITSLFADRGAYPAASPSSQGNWQSLSLG</sequence>
<gene>
    <name evidence="1" type="ORF">ABL78_3616</name>
</gene>
<evidence type="ECO:0000313" key="1">
    <source>
        <dbReference type="EMBL" id="KPI87279.1"/>
    </source>
</evidence>
<dbReference type="EMBL" id="LJSK01000094">
    <property type="protein sequence ID" value="KPI87279.1"/>
    <property type="molecule type" value="Genomic_DNA"/>
</dbReference>
<dbReference type="Proteomes" id="UP000038009">
    <property type="component" value="Unassembled WGS sequence"/>
</dbReference>
<proteinExistence type="predicted"/>
<dbReference type="VEuPathDB" id="TriTrypDB:Lsey_0094_0040"/>
<keyword evidence="2" id="KW-1185">Reference proteome</keyword>
<reference evidence="1 2" key="1">
    <citation type="journal article" date="2015" name="PLoS Pathog.">
        <title>Leptomonas seymouri: Adaptations to the Dixenous Life Cycle Analyzed by Genome Sequencing, Transcriptome Profiling and Co-infection with Leishmania donovani.</title>
        <authorList>
            <person name="Kraeva N."/>
            <person name="Butenko A."/>
            <person name="Hlavacova J."/>
            <person name="Kostygov A."/>
            <person name="Myskova J."/>
            <person name="Grybchuk D."/>
            <person name="Lestinova T."/>
            <person name="Votypka J."/>
            <person name="Volf P."/>
            <person name="Opperdoes F."/>
            <person name="Flegontov P."/>
            <person name="Lukes J."/>
            <person name="Yurchenko V."/>
        </authorList>
    </citation>
    <scope>NUCLEOTIDE SEQUENCE [LARGE SCALE GENOMIC DNA]</scope>
    <source>
        <strain evidence="1 2">ATCC 30220</strain>
    </source>
</reference>
<evidence type="ECO:0000313" key="2">
    <source>
        <dbReference type="Proteomes" id="UP000038009"/>
    </source>
</evidence>
<name>A0A0N0P670_LEPSE</name>